<proteinExistence type="predicted"/>
<reference evidence="2" key="1">
    <citation type="submission" date="2019-08" db="EMBL/GenBank/DDBJ databases">
        <authorList>
            <person name="Kucharzyk K."/>
            <person name="Murdoch R.W."/>
            <person name="Higgins S."/>
            <person name="Loffler F."/>
        </authorList>
    </citation>
    <scope>NUCLEOTIDE SEQUENCE</scope>
</reference>
<sequence>MIACCKFSHTAQYIPCRVLHRHGRPAIIDGSVAQLAIKVIAPAIHGSGGSQRTSVTHTRRQRGHATGQPVHVDRRSAIDVGTIAQLTTCIGAPALHSPGGGHRASAFKPHPQRRHATHSIPR</sequence>
<protein>
    <submittedName>
        <fullName evidence="2">Uncharacterized protein</fullName>
    </submittedName>
</protein>
<accession>A0A644ZYI4</accession>
<evidence type="ECO:0000313" key="2">
    <source>
        <dbReference type="EMBL" id="MPM43683.1"/>
    </source>
</evidence>
<evidence type="ECO:0000256" key="1">
    <source>
        <dbReference type="SAM" id="MobiDB-lite"/>
    </source>
</evidence>
<feature type="region of interest" description="Disordered" evidence="1">
    <location>
        <begin position="94"/>
        <end position="122"/>
    </location>
</feature>
<feature type="compositionally biased region" description="Basic residues" evidence="1">
    <location>
        <begin position="110"/>
        <end position="122"/>
    </location>
</feature>
<feature type="region of interest" description="Disordered" evidence="1">
    <location>
        <begin position="46"/>
        <end position="69"/>
    </location>
</feature>
<name>A0A644ZYI4_9ZZZZ</name>
<comment type="caution">
    <text evidence="2">The sequence shown here is derived from an EMBL/GenBank/DDBJ whole genome shotgun (WGS) entry which is preliminary data.</text>
</comment>
<dbReference type="EMBL" id="VSSQ01010196">
    <property type="protein sequence ID" value="MPM43683.1"/>
    <property type="molecule type" value="Genomic_DNA"/>
</dbReference>
<dbReference type="AlphaFoldDB" id="A0A644ZYI4"/>
<organism evidence="2">
    <name type="scientific">bioreactor metagenome</name>
    <dbReference type="NCBI Taxonomy" id="1076179"/>
    <lineage>
        <taxon>unclassified sequences</taxon>
        <taxon>metagenomes</taxon>
        <taxon>ecological metagenomes</taxon>
    </lineage>
</organism>
<gene>
    <name evidence="2" type="ORF">SDC9_90360</name>
</gene>